<dbReference type="PANTHER" id="PTHR12960:SF0">
    <property type="entry name" value="MRNA EXPORT FACTOR GLE1"/>
    <property type="match status" value="1"/>
</dbReference>
<dbReference type="PANTHER" id="PTHR12960">
    <property type="entry name" value="GLE-1-RELATED"/>
    <property type="match status" value="1"/>
</dbReference>
<keyword evidence="5" id="KW-0653">Protein transport</keyword>
<comment type="similarity">
    <text evidence="2">Belongs to the GLE1 family.</text>
</comment>
<dbReference type="Gene3D" id="1.25.40.510">
    <property type="entry name" value="GLE1-like"/>
    <property type="match status" value="1"/>
</dbReference>
<evidence type="ECO:0000256" key="9">
    <source>
        <dbReference type="ARBA" id="ARBA00026227"/>
    </source>
</evidence>
<dbReference type="GO" id="GO:0015031">
    <property type="term" value="P:protein transport"/>
    <property type="evidence" value="ECO:0007669"/>
    <property type="project" value="UniProtKB-KW"/>
</dbReference>
<proteinExistence type="inferred from homology"/>
<keyword evidence="4" id="KW-0509">mRNA transport</keyword>
<feature type="region of interest" description="Disordered" evidence="11">
    <location>
        <begin position="147"/>
        <end position="166"/>
    </location>
</feature>
<dbReference type="GO" id="GO:0044614">
    <property type="term" value="C:nuclear pore cytoplasmic filaments"/>
    <property type="evidence" value="ECO:0007669"/>
    <property type="project" value="TreeGrafter"/>
</dbReference>
<dbReference type="Pfam" id="PF07817">
    <property type="entry name" value="GLE1"/>
    <property type="match status" value="1"/>
</dbReference>
<dbReference type="STRING" id="5364.A0A5C3MZL7"/>
<dbReference type="GO" id="GO:0031369">
    <property type="term" value="F:translation initiation factor binding"/>
    <property type="evidence" value="ECO:0007669"/>
    <property type="project" value="TreeGrafter"/>
</dbReference>
<evidence type="ECO:0000256" key="8">
    <source>
        <dbReference type="ARBA" id="ARBA00023242"/>
    </source>
</evidence>
<keyword evidence="13" id="KW-1185">Reference proteome</keyword>
<dbReference type="InterPro" id="IPR012476">
    <property type="entry name" value="GLE1"/>
</dbReference>
<evidence type="ECO:0000256" key="4">
    <source>
        <dbReference type="ARBA" id="ARBA00022816"/>
    </source>
</evidence>
<feature type="region of interest" description="Disordered" evidence="11">
    <location>
        <begin position="1"/>
        <end position="85"/>
    </location>
</feature>
<keyword evidence="8" id="KW-0539">Nucleus</keyword>
<evidence type="ECO:0000256" key="2">
    <source>
        <dbReference type="ARBA" id="ARBA00011056"/>
    </source>
</evidence>
<sequence length="570" mass="65149">MRIRAPRSDSPSPVRRARAFGLPKDGASYDSEDSGSDSESPHSFSGSSASYESESEEDLPVARPNSSRTEEERRAMEAALTSIRLRTRHHDPYEEWERRAKEDALLSARKEHASLRKRRHKVEDAAQAEKAKELEALHKKQMEEVEKRLSGMRLQQKTEEERLQEGLKARDKRLWDRIESVIKGEEERVKAKLDAELKAKEDAERKKREEEERRKQEEERQRKEAEEARLKKEREEEEARAQRAKEEEQRRQEEETERAQADKLQEEAQARQVAGMTTAVDDWRTARDSLKRLKNGPMRTVKGNKQLKSEWGKIRREITPKVGQLTNDARAIDRISRELVNMIQPAKQHSADLYYACLSSLAKAILMQAETEVTAEKRSAGPLVQVSVNMLTALESFGDIFWAKLCQRAGGWPIPIVVPSVDVDGVAFTDETRRKAMGFRAGETQQEFNARLGGIMRVYFAVLFAPVQSPLDRMFQLPRFWTYFVRTMNTPHLIPSPVSPLVLQIALDVGGVQAKHVFGQQWHKLLEMLYEAVTVGITGESDYALGGLTPEGKAARVRVQLEIERIMSSP</sequence>
<dbReference type="GO" id="GO:0016973">
    <property type="term" value="P:poly(A)+ mRNA export from nucleus"/>
    <property type="evidence" value="ECO:0007669"/>
    <property type="project" value="InterPro"/>
</dbReference>
<name>A0A5C3MZL7_9AGAM</name>
<feature type="compositionally biased region" description="Basic and acidic residues" evidence="11">
    <location>
        <begin position="187"/>
        <end position="269"/>
    </location>
</feature>
<protein>
    <recommendedName>
        <fullName evidence="9">mRNA export factor GLE1</fullName>
    </recommendedName>
    <alternativeName>
        <fullName evidence="10">Nucleoporin GLE1</fullName>
    </alternativeName>
</protein>
<evidence type="ECO:0000256" key="6">
    <source>
        <dbReference type="ARBA" id="ARBA00023010"/>
    </source>
</evidence>
<reference evidence="12 13" key="1">
    <citation type="journal article" date="2019" name="Nat. Ecol. Evol.">
        <title>Megaphylogeny resolves global patterns of mushroom evolution.</title>
        <authorList>
            <person name="Varga T."/>
            <person name="Krizsan K."/>
            <person name="Foldi C."/>
            <person name="Dima B."/>
            <person name="Sanchez-Garcia M."/>
            <person name="Sanchez-Ramirez S."/>
            <person name="Szollosi G.J."/>
            <person name="Szarkandi J.G."/>
            <person name="Papp V."/>
            <person name="Albert L."/>
            <person name="Andreopoulos W."/>
            <person name="Angelini C."/>
            <person name="Antonin V."/>
            <person name="Barry K.W."/>
            <person name="Bougher N.L."/>
            <person name="Buchanan P."/>
            <person name="Buyck B."/>
            <person name="Bense V."/>
            <person name="Catcheside P."/>
            <person name="Chovatia M."/>
            <person name="Cooper J."/>
            <person name="Damon W."/>
            <person name="Desjardin D."/>
            <person name="Finy P."/>
            <person name="Geml J."/>
            <person name="Haridas S."/>
            <person name="Hughes K."/>
            <person name="Justo A."/>
            <person name="Karasinski D."/>
            <person name="Kautmanova I."/>
            <person name="Kiss B."/>
            <person name="Kocsube S."/>
            <person name="Kotiranta H."/>
            <person name="LaButti K.M."/>
            <person name="Lechner B.E."/>
            <person name="Liimatainen K."/>
            <person name="Lipzen A."/>
            <person name="Lukacs Z."/>
            <person name="Mihaltcheva S."/>
            <person name="Morgado L.N."/>
            <person name="Niskanen T."/>
            <person name="Noordeloos M.E."/>
            <person name="Ohm R.A."/>
            <person name="Ortiz-Santana B."/>
            <person name="Ovrebo C."/>
            <person name="Racz N."/>
            <person name="Riley R."/>
            <person name="Savchenko A."/>
            <person name="Shiryaev A."/>
            <person name="Soop K."/>
            <person name="Spirin V."/>
            <person name="Szebenyi C."/>
            <person name="Tomsovsky M."/>
            <person name="Tulloss R.E."/>
            <person name="Uehling J."/>
            <person name="Grigoriev I.V."/>
            <person name="Vagvolgyi C."/>
            <person name="Papp T."/>
            <person name="Martin F.M."/>
            <person name="Miettinen O."/>
            <person name="Hibbett D.S."/>
            <person name="Nagy L.G."/>
        </authorList>
    </citation>
    <scope>NUCLEOTIDE SEQUENCE [LARGE SCALE GENOMIC DNA]</scope>
    <source>
        <strain evidence="12 13">OMC1185</strain>
    </source>
</reference>
<keyword evidence="7" id="KW-0906">Nuclear pore complex</keyword>
<dbReference type="OrthoDB" id="420884at2759"/>
<gene>
    <name evidence="12" type="ORF">OE88DRAFT_1660673</name>
</gene>
<keyword evidence="3" id="KW-0813">Transport</keyword>
<comment type="subcellular location">
    <subcellularLocation>
        <location evidence="1">Nucleus</location>
        <location evidence="1">Nuclear pore complex</location>
    </subcellularLocation>
</comment>
<dbReference type="EMBL" id="ML213513">
    <property type="protein sequence ID" value="TFK50353.1"/>
    <property type="molecule type" value="Genomic_DNA"/>
</dbReference>
<feature type="region of interest" description="Disordered" evidence="11">
    <location>
        <begin position="187"/>
        <end position="275"/>
    </location>
</feature>
<dbReference type="GO" id="GO:0005737">
    <property type="term" value="C:cytoplasm"/>
    <property type="evidence" value="ECO:0007669"/>
    <property type="project" value="TreeGrafter"/>
</dbReference>
<dbReference type="AlphaFoldDB" id="A0A5C3MZL7"/>
<feature type="compositionally biased region" description="Low complexity" evidence="11">
    <location>
        <begin position="37"/>
        <end position="52"/>
    </location>
</feature>
<evidence type="ECO:0000256" key="1">
    <source>
        <dbReference type="ARBA" id="ARBA00004567"/>
    </source>
</evidence>
<evidence type="ECO:0000256" key="5">
    <source>
        <dbReference type="ARBA" id="ARBA00022927"/>
    </source>
</evidence>
<evidence type="ECO:0000256" key="11">
    <source>
        <dbReference type="SAM" id="MobiDB-lite"/>
    </source>
</evidence>
<organism evidence="12 13">
    <name type="scientific">Heliocybe sulcata</name>
    <dbReference type="NCBI Taxonomy" id="5364"/>
    <lineage>
        <taxon>Eukaryota</taxon>
        <taxon>Fungi</taxon>
        <taxon>Dikarya</taxon>
        <taxon>Basidiomycota</taxon>
        <taxon>Agaricomycotina</taxon>
        <taxon>Agaricomycetes</taxon>
        <taxon>Gloeophyllales</taxon>
        <taxon>Gloeophyllaceae</taxon>
        <taxon>Heliocybe</taxon>
    </lineage>
</organism>
<evidence type="ECO:0000256" key="7">
    <source>
        <dbReference type="ARBA" id="ARBA00023132"/>
    </source>
</evidence>
<dbReference type="GO" id="GO:0000822">
    <property type="term" value="F:inositol hexakisphosphate binding"/>
    <property type="evidence" value="ECO:0007669"/>
    <property type="project" value="TreeGrafter"/>
</dbReference>
<evidence type="ECO:0000256" key="3">
    <source>
        <dbReference type="ARBA" id="ARBA00022448"/>
    </source>
</evidence>
<dbReference type="GO" id="GO:0005543">
    <property type="term" value="F:phospholipid binding"/>
    <property type="evidence" value="ECO:0007669"/>
    <property type="project" value="TreeGrafter"/>
</dbReference>
<evidence type="ECO:0000313" key="12">
    <source>
        <dbReference type="EMBL" id="TFK50353.1"/>
    </source>
</evidence>
<evidence type="ECO:0000256" key="10">
    <source>
        <dbReference type="ARBA" id="ARBA00029983"/>
    </source>
</evidence>
<dbReference type="InterPro" id="IPR038506">
    <property type="entry name" value="GLE1-like_sf"/>
</dbReference>
<keyword evidence="6" id="KW-0811">Translocation</keyword>
<feature type="compositionally biased region" description="Basic and acidic residues" evidence="11">
    <location>
        <begin position="156"/>
        <end position="166"/>
    </location>
</feature>
<dbReference type="Proteomes" id="UP000305948">
    <property type="component" value="Unassembled WGS sequence"/>
</dbReference>
<accession>A0A5C3MZL7</accession>
<evidence type="ECO:0000313" key="13">
    <source>
        <dbReference type="Proteomes" id="UP000305948"/>
    </source>
</evidence>